<evidence type="ECO:0000313" key="3">
    <source>
        <dbReference type="Proteomes" id="UP000030762"/>
    </source>
</evidence>
<keyword evidence="3" id="KW-1185">Reference proteome</keyword>
<evidence type="ECO:0000256" key="1">
    <source>
        <dbReference type="SAM" id="Phobius"/>
    </source>
</evidence>
<accession>T0SEE9</accession>
<dbReference type="AlphaFoldDB" id="T0SEE9"/>
<gene>
    <name evidence="2" type="ORF">SDRG_01267</name>
</gene>
<name>T0SEE9_SAPDV</name>
<organism evidence="2 3">
    <name type="scientific">Saprolegnia diclina (strain VS20)</name>
    <dbReference type="NCBI Taxonomy" id="1156394"/>
    <lineage>
        <taxon>Eukaryota</taxon>
        <taxon>Sar</taxon>
        <taxon>Stramenopiles</taxon>
        <taxon>Oomycota</taxon>
        <taxon>Saprolegniomycetes</taxon>
        <taxon>Saprolegniales</taxon>
        <taxon>Saprolegniaceae</taxon>
        <taxon>Saprolegnia</taxon>
    </lineage>
</organism>
<feature type="transmembrane region" description="Helical" evidence="1">
    <location>
        <begin position="354"/>
        <end position="372"/>
    </location>
</feature>
<feature type="transmembrane region" description="Helical" evidence="1">
    <location>
        <begin position="20"/>
        <end position="46"/>
    </location>
</feature>
<keyword evidence="1" id="KW-1133">Transmembrane helix</keyword>
<dbReference type="GeneID" id="19941994"/>
<reference evidence="2 3" key="1">
    <citation type="submission" date="2012-04" db="EMBL/GenBank/DDBJ databases">
        <title>The Genome Sequence of Saprolegnia declina VS20.</title>
        <authorList>
            <consortium name="The Broad Institute Genome Sequencing Platform"/>
            <person name="Russ C."/>
            <person name="Nusbaum C."/>
            <person name="Tyler B."/>
            <person name="van West P."/>
            <person name="Dieguez-Uribeondo J."/>
            <person name="de Bruijn I."/>
            <person name="Tripathy S."/>
            <person name="Jiang R."/>
            <person name="Young S.K."/>
            <person name="Zeng Q."/>
            <person name="Gargeya S."/>
            <person name="Fitzgerald M."/>
            <person name="Haas B."/>
            <person name="Abouelleil A."/>
            <person name="Alvarado L."/>
            <person name="Arachchi H.M."/>
            <person name="Berlin A."/>
            <person name="Chapman S.B."/>
            <person name="Goldberg J."/>
            <person name="Griggs A."/>
            <person name="Gujja S."/>
            <person name="Hansen M."/>
            <person name="Howarth C."/>
            <person name="Imamovic A."/>
            <person name="Larimer J."/>
            <person name="McCowen C."/>
            <person name="Montmayeur A."/>
            <person name="Murphy C."/>
            <person name="Neiman D."/>
            <person name="Pearson M."/>
            <person name="Priest M."/>
            <person name="Roberts A."/>
            <person name="Saif S."/>
            <person name="Shea T."/>
            <person name="Sisk P."/>
            <person name="Sykes S."/>
            <person name="Wortman J."/>
            <person name="Nusbaum C."/>
            <person name="Birren B."/>
        </authorList>
    </citation>
    <scope>NUCLEOTIDE SEQUENCE [LARGE SCALE GENOMIC DNA]</scope>
    <source>
        <strain evidence="2 3">VS20</strain>
    </source>
</reference>
<dbReference type="RefSeq" id="XP_008605006.1">
    <property type="nucleotide sequence ID" value="XM_008606784.1"/>
</dbReference>
<feature type="transmembrane region" description="Helical" evidence="1">
    <location>
        <begin position="476"/>
        <end position="497"/>
    </location>
</feature>
<protein>
    <submittedName>
        <fullName evidence="2">Uncharacterized protein</fullName>
    </submittedName>
</protein>
<keyword evidence="1" id="KW-0812">Transmembrane</keyword>
<dbReference type="Proteomes" id="UP000030762">
    <property type="component" value="Unassembled WGS sequence"/>
</dbReference>
<feature type="transmembrane region" description="Helical" evidence="1">
    <location>
        <begin position="392"/>
        <end position="413"/>
    </location>
</feature>
<feature type="transmembrane region" description="Helical" evidence="1">
    <location>
        <begin position="325"/>
        <end position="342"/>
    </location>
</feature>
<dbReference type="VEuPathDB" id="FungiDB:SDRG_01267"/>
<keyword evidence="1" id="KW-0472">Membrane</keyword>
<proteinExistence type="predicted"/>
<dbReference type="EMBL" id="JH767134">
    <property type="protein sequence ID" value="EQC41292.1"/>
    <property type="molecule type" value="Genomic_DNA"/>
</dbReference>
<feature type="transmembrane region" description="Helical" evidence="1">
    <location>
        <begin position="425"/>
        <end position="447"/>
    </location>
</feature>
<sequence length="627" mass="69415">MLVTRVLPYDDPTRQSQQAWKLGSGLVLALVYLALATLVALSTYTLSTIANTPLFMGLNLQTFTSNQFNVPINVVLKGETALPLASTQPLDATLSLSTLLYKLCKKDDQACAASFLPSSNEIWRSVVKALALIPSFDQPLFQDPTQTVVISHINNLSGWNKPMAQMYISGHDMAITCMVRRASFYVATSSPSTAVIDSVVFCSQRKFDPNWVCENDVSEDANTYALRIGKGEARYLGVAPRSDVYMNPGYLATFRNEAATVRLNTLTFFDEYQYGMLRTFAPWDLLPAVSCATFNTETGLGWLFMCKGLVTMIWESDALMLSNSAVLWLLTAYLVALQLVFLRHSAICSVPVYMSKTVVGLAILFVSFYGNMNLQALTTYLSMKPSAETPKYYKWLGAAQLASIVGIMTGPLIQMWFNPRLVTQTWLLLVFSLVNWSLVFVLEAFVFPARSRIVPGPCYHASSSNCFAFDAIAHTYYASAIASASVVIVAILCVNVHSSYCKRDKVKAAATNSVLGYLEISDLSSVLTSPHGLLVSTADGAIGIDHGVLLVKNMLQVSDMVLTRTSNVQYELIYRLLPTTFLRTLFSRSIGSIRIVSVDRTRILRQSSFKHLHEMDLGSRHWSPYFT</sequence>
<evidence type="ECO:0000313" key="2">
    <source>
        <dbReference type="EMBL" id="EQC41292.1"/>
    </source>
</evidence>
<dbReference type="InParanoid" id="T0SEE9"/>